<evidence type="ECO:0000256" key="1">
    <source>
        <dbReference type="SAM" id="Phobius"/>
    </source>
</evidence>
<dbReference type="Proteomes" id="UP000565572">
    <property type="component" value="Unassembled WGS sequence"/>
</dbReference>
<feature type="transmembrane region" description="Helical" evidence="1">
    <location>
        <begin position="267"/>
        <end position="285"/>
    </location>
</feature>
<proteinExistence type="predicted"/>
<dbReference type="PANTHER" id="PTHR40761">
    <property type="entry name" value="CONSERVED INTEGRAL MEMBRANE ALANINE VALINE AND LEUCINE RICH PROTEIN-RELATED"/>
    <property type="match status" value="1"/>
</dbReference>
<organism evidence="3 4">
    <name type="scientific">Microlunatus antarcticus</name>
    <dbReference type="NCBI Taxonomy" id="53388"/>
    <lineage>
        <taxon>Bacteria</taxon>
        <taxon>Bacillati</taxon>
        <taxon>Actinomycetota</taxon>
        <taxon>Actinomycetes</taxon>
        <taxon>Propionibacteriales</taxon>
        <taxon>Propionibacteriaceae</taxon>
        <taxon>Microlunatus</taxon>
    </lineage>
</organism>
<dbReference type="RefSeq" id="WP_183338257.1">
    <property type="nucleotide sequence ID" value="NZ_JACHZG010000001.1"/>
</dbReference>
<dbReference type="PANTHER" id="PTHR40761:SF1">
    <property type="entry name" value="CONSERVED INTEGRAL MEMBRANE ALANINE VALINE AND LEUCINE RICH PROTEIN-RELATED"/>
    <property type="match status" value="1"/>
</dbReference>
<reference evidence="3 4" key="1">
    <citation type="submission" date="2020-08" db="EMBL/GenBank/DDBJ databases">
        <title>Sequencing the genomes of 1000 actinobacteria strains.</title>
        <authorList>
            <person name="Klenk H.-P."/>
        </authorList>
    </citation>
    <scope>NUCLEOTIDE SEQUENCE [LARGE SCALE GENOMIC DNA]</scope>
    <source>
        <strain evidence="3 4">DSM 11053</strain>
    </source>
</reference>
<dbReference type="NCBIfam" id="NF038012">
    <property type="entry name" value="DMT_1"/>
    <property type="match status" value="1"/>
</dbReference>
<evidence type="ECO:0000256" key="2">
    <source>
        <dbReference type="SAM" id="SignalP"/>
    </source>
</evidence>
<feature type="chain" id="PRO_5038885478" evidence="2">
    <location>
        <begin position="25"/>
        <end position="305"/>
    </location>
</feature>
<keyword evidence="1" id="KW-0812">Transmembrane</keyword>
<name>A0A7W5JVT7_9ACTN</name>
<sequence>MFAAVLALAAAVVFGTATALQHHAASGISRADPTAGHLFSRLLRRPGWVAGLALSGVAFALHVAALHEGPLALVQPVVVTTTVFAVFVRAALDRALPDRTEVLWGLCACVGLTLFVVVARTRPPSFRGDERMAGVFVAVAVAAAVLIVVVAHRTHAPVRRGFLLSVAAGILYGTTAGLVKVATSFARPGPGPGGPGPGPGPDLLLHHWAVWLVAPAGLSAFFLSQRAFQATRLSVTAPVLNIVDVLVAVAFGTVVFGDRLFLSPGQLVAELVGVTMIGLGIWRLVREDERLHEDHVEQSPAVRSG</sequence>
<feature type="transmembrane region" description="Helical" evidence="1">
    <location>
        <begin position="102"/>
        <end position="120"/>
    </location>
</feature>
<dbReference type="EMBL" id="JACHZG010000001">
    <property type="protein sequence ID" value="MBB3327194.1"/>
    <property type="molecule type" value="Genomic_DNA"/>
</dbReference>
<keyword evidence="4" id="KW-1185">Reference proteome</keyword>
<feature type="transmembrane region" description="Helical" evidence="1">
    <location>
        <begin position="132"/>
        <end position="150"/>
    </location>
</feature>
<dbReference type="AlphaFoldDB" id="A0A7W5JVT7"/>
<feature type="transmembrane region" description="Helical" evidence="1">
    <location>
        <begin position="47"/>
        <end position="66"/>
    </location>
</feature>
<feature type="signal peptide" evidence="2">
    <location>
        <begin position="1"/>
        <end position="24"/>
    </location>
</feature>
<accession>A0A7W5JVT7</accession>
<keyword evidence="1" id="KW-1133">Transmembrane helix</keyword>
<feature type="transmembrane region" description="Helical" evidence="1">
    <location>
        <begin position="162"/>
        <end position="183"/>
    </location>
</feature>
<feature type="transmembrane region" description="Helical" evidence="1">
    <location>
        <begin position="203"/>
        <end position="223"/>
    </location>
</feature>
<evidence type="ECO:0000313" key="4">
    <source>
        <dbReference type="Proteomes" id="UP000565572"/>
    </source>
</evidence>
<protein>
    <submittedName>
        <fullName evidence="3">Na+/proline symporter</fullName>
    </submittedName>
</protein>
<keyword evidence="2" id="KW-0732">Signal</keyword>
<feature type="transmembrane region" description="Helical" evidence="1">
    <location>
        <begin position="235"/>
        <end position="255"/>
    </location>
</feature>
<evidence type="ECO:0000313" key="3">
    <source>
        <dbReference type="EMBL" id="MBB3327194.1"/>
    </source>
</evidence>
<gene>
    <name evidence="3" type="ORF">FHX39_002138</name>
</gene>
<keyword evidence="1" id="KW-0472">Membrane</keyword>
<comment type="caution">
    <text evidence="3">The sequence shown here is derived from an EMBL/GenBank/DDBJ whole genome shotgun (WGS) entry which is preliminary data.</text>
</comment>